<gene>
    <name evidence="1" type="ORF">SAMN05216217_11214</name>
</gene>
<dbReference type="AlphaFoldDB" id="A0A1I4SYA3"/>
<dbReference type="InterPro" id="IPR021352">
    <property type="entry name" value="DUF2971"/>
</dbReference>
<dbReference type="Pfam" id="PF11185">
    <property type="entry name" value="DUF2971"/>
    <property type="match status" value="1"/>
</dbReference>
<sequence length="289" mass="32938">MSCLYHYTSQIGLLGILSTKSIWCTNALFLNDPTEFKHAIQHGKQMANRLFEDDYDERFGWLLRHELELTTADDLYVSSFSERPDLLSQWRGYCAGGNGYCLGFDRQALEDYCAANGMRLEKCLYNHDDQLGAVAEIIAAALREFPAMPMSRAEFEGFESKEKVDVMVKYWAHLEEAGAHQAKSIISTACEMLIELAPRFKHEGFHEEAEWRIITNEPTRQILYRPGPSYVVPYISLDILEHNKHALCEVIVGPNPNQDRAQKAAEIVLRAAGYDASIVRSSCVPFNYW</sequence>
<evidence type="ECO:0000313" key="1">
    <source>
        <dbReference type="EMBL" id="SFM69442.1"/>
    </source>
</evidence>
<dbReference type="STRING" id="1720063.SAMN05216217_11214"/>
<dbReference type="RefSeq" id="WP_093476842.1">
    <property type="nucleotide sequence ID" value="NZ_FOUI01000012.1"/>
</dbReference>
<evidence type="ECO:0000313" key="2">
    <source>
        <dbReference type="Proteomes" id="UP000243629"/>
    </source>
</evidence>
<accession>A0A1I4SYA3</accession>
<proteinExistence type="predicted"/>
<keyword evidence="2" id="KW-1185">Reference proteome</keyword>
<dbReference type="OrthoDB" id="8550178at2"/>
<name>A0A1I4SYA3_9GAMM</name>
<reference evidence="2" key="1">
    <citation type="submission" date="2016-10" db="EMBL/GenBank/DDBJ databases">
        <authorList>
            <person name="Varghese N."/>
            <person name="Submissions S."/>
        </authorList>
    </citation>
    <scope>NUCLEOTIDE SEQUENCE [LARGE SCALE GENOMIC DNA]</scope>
    <source>
        <strain evidence="2">DSM 24213</strain>
    </source>
</reference>
<dbReference type="Proteomes" id="UP000243629">
    <property type="component" value="Unassembled WGS sequence"/>
</dbReference>
<dbReference type="EMBL" id="FOUI01000012">
    <property type="protein sequence ID" value="SFM69442.1"/>
    <property type="molecule type" value="Genomic_DNA"/>
</dbReference>
<evidence type="ECO:0008006" key="3">
    <source>
        <dbReference type="Google" id="ProtNLM"/>
    </source>
</evidence>
<protein>
    <recommendedName>
        <fullName evidence="3">DUF2971 domain-containing protein</fullName>
    </recommendedName>
</protein>
<organism evidence="1 2">
    <name type="scientific">Halopseudomonas yangmingensis</name>
    <dbReference type="NCBI Taxonomy" id="1720063"/>
    <lineage>
        <taxon>Bacteria</taxon>
        <taxon>Pseudomonadati</taxon>
        <taxon>Pseudomonadota</taxon>
        <taxon>Gammaproteobacteria</taxon>
        <taxon>Pseudomonadales</taxon>
        <taxon>Pseudomonadaceae</taxon>
        <taxon>Halopseudomonas</taxon>
    </lineage>
</organism>